<feature type="chain" id="PRO_5019485036" evidence="1">
    <location>
        <begin position="21"/>
        <end position="306"/>
    </location>
</feature>
<dbReference type="AlphaFoldDB" id="A0A431TY79"/>
<evidence type="ECO:0000256" key="1">
    <source>
        <dbReference type="SAM" id="SignalP"/>
    </source>
</evidence>
<keyword evidence="1" id="KW-0732">Signal</keyword>
<organism evidence="2 3">
    <name type="scientific">Hymenobacter gummosus</name>
    <dbReference type="NCBI Taxonomy" id="1776032"/>
    <lineage>
        <taxon>Bacteria</taxon>
        <taxon>Pseudomonadati</taxon>
        <taxon>Bacteroidota</taxon>
        <taxon>Cytophagia</taxon>
        <taxon>Cytophagales</taxon>
        <taxon>Hymenobacteraceae</taxon>
        <taxon>Hymenobacter</taxon>
    </lineage>
</organism>
<proteinExistence type="predicted"/>
<evidence type="ECO:0000313" key="2">
    <source>
        <dbReference type="EMBL" id="RTQ46551.1"/>
    </source>
</evidence>
<dbReference type="OrthoDB" id="640949at2"/>
<evidence type="ECO:0000313" key="3">
    <source>
        <dbReference type="Proteomes" id="UP000282184"/>
    </source>
</evidence>
<accession>A0A431TY79</accession>
<reference evidence="2 3" key="1">
    <citation type="submission" date="2018-12" db="EMBL/GenBank/DDBJ databases">
        <title>Hymenobacter gummosus sp. nov., isolated from a spring.</title>
        <authorList>
            <person name="Nie L."/>
        </authorList>
    </citation>
    <scope>NUCLEOTIDE SEQUENCE [LARGE SCALE GENOMIC DNA]</scope>
    <source>
        <strain evidence="2 3">KCTC 52166</strain>
    </source>
</reference>
<dbReference type="RefSeq" id="WP_126695296.1">
    <property type="nucleotide sequence ID" value="NZ_RXOF01000015.1"/>
</dbReference>
<protein>
    <submittedName>
        <fullName evidence="2">T9SS type A sorting domain-containing protein</fullName>
    </submittedName>
</protein>
<dbReference type="Proteomes" id="UP000282184">
    <property type="component" value="Unassembled WGS sequence"/>
</dbReference>
<feature type="signal peptide" evidence="1">
    <location>
        <begin position="1"/>
        <end position="20"/>
    </location>
</feature>
<dbReference type="InterPro" id="IPR026444">
    <property type="entry name" value="Secre_tail"/>
</dbReference>
<sequence>MKRLLLSLSLALTAALGAQAQTLPAIANGGFETWALSGQVNTPTGWTTSDQIYSNGPFPFPFTTAVQTNDKHGGQSALKLQGANLGVASLPAFLILGAARDFDSEYPGGMACAARPAALQFWYKYQGSVNDTTFAAVMLTRGSGAGRVEIGGGGLALTPNASTADYRLGQVPIIYTNTSALAPDSLYNVFVGNNGSANGILFLDDLTLTNTVTAAREPMLAGALVAYPNPSQDGWFKVRAEQDHDLVAGTLTVADATGRTVLRQPPVAPGAVVTGRPVDLRGQAPGVYTLRLATPRGTVVRRLMLN</sequence>
<comment type="caution">
    <text evidence="2">The sequence shown here is derived from an EMBL/GenBank/DDBJ whole genome shotgun (WGS) entry which is preliminary data.</text>
</comment>
<gene>
    <name evidence="2" type="ORF">EJV47_21620</name>
</gene>
<dbReference type="EMBL" id="RXOF01000015">
    <property type="protein sequence ID" value="RTQ46551.1"/>
    <property type="molecule type" value="Genomic_DNA"/>
</dbReference>
<keyword evidence="3" id="KW-1185">Reference proteome</keyword>
<name>A0A431TY79_9BACT</name>
<dbReference type="NCBIfam" id="TIGR04183">
    <property type="entry name" value="Por_Secre_tail"/>
    <property type="match status" value="1"/>
</dbReference>
<dbReference type="Gene3D" id="2.60.120.260">
    <property type="entry name" value="Galactose-binding domain-like"/>
    <property type="match status" value="1"/>
</dbReference>